<dbReference type="EMBL" id="AP013035">
    <property type="protein sequence ID" value="BAT71200.1"/>
    <property type="molecule type" value="Genomic_DNA"/>
</dbReference>
<dbReference type="Gene3D" id="1.10.1270.20">
    <property type="entry name" value="tRNA(m1g37)methyltransferase, domain 2"/>
    <property type="match status" value="1"/>
</dbReference>
<dbReference type="NCBIfam" id="TIGR00088">
    <property type="entry name" value="trmD"/>
    <property type="match status" value="1"/>
</dbReference>
<evidence type="ECO:0000256" key="6">
    <source>
        <dbReference type="ARBA" id="ARBA00014679"/>
    </source>
</evidence>
<evidence type="ECO:0000256" key="1">
    <source>
        <dbReference type="ARBA" id="ARBA00002634"/>
    </source>
</evidence>
<dbReference type="GO" id="GO:0002939">
    <property type="term" value="P:tRNA N1-guanine methylation"/>
    <property type="evidence" value="ECO:0007669"/>
    <property type="project" value="TreeGrafter"/>
</dbReference>
<dbReference type="InterPro" id="IPR029026">
    <property type="entry name" value="tRNA_m1G_MTases_N"/>
</dbReference>
<reference evidence="20" key="1">
    <citation type="journal article" date="2018" name="Science">
        <title>A primordial and reversible TCA cycle in a facultatively chemolithoautotrophic thermophile.</title>
        <authorList>
            <person name="Nunoura T."/>
            <person name="Chikaraishi Y."/>
            <person name="Izaki R."/>
            <person name="Suwa T."/>
            <person name="Sato T."/>
            <person name="Harada T."/>
            <person name="Mori K."/>
            <person name="Kato Y."/>
            <person name="Miyazaki M."/>
            <person name="Shimamura S."/>
            <person name="Yanagawa K."/>
            <person name="Shuto A."/>
            <person name="Ohkouchi N."/>
            <person name="Fujita N."/>
            <person name="Takaki Y."/>
            <person name="Atomi H."/>
            <person name="Takai K."/>
        </authorList>
    </citation>
    <scope>NUCLEOTIDE SEQUENCE [LARGE SCALE GENOMIC DNA]</scope>
    <source>
        <strain evidence="20">DSM 17441 / JCM 13301 / NBRC 103674 / ABI70S6</strain>
    </source>
</reference>
<evidence type="ECO:0000256" key="17">
    <source>
        <dbReference type="RuleBase" id="RU003464"/>
    </source>
</evidence>
<dbReference type="InterPro" id="IPR002649">
    <property type="entry name" value="tRNA_m1G_MeTrfase_TrmD"/>
</dbReference>
<evidence type="ECO:0000256" key="3">
    <source>
        <dbReference type="ARBA" id="ARBA00007630"/>
    </source>
</evidence>
<evidence type="ECO:0000256" key="8">
    <source>
        <dbReference type="ARBA" id="ARBA00022603"/>
    </source>
</evidence>
<evidence type="ECO:0000313" key="19">
    <source>
        <dbReference type="EMBL" id="BAT71200.1"/>
    </source>
</evidence>
<evidence type="ECO:0000256" key="2">
    <source>
        <dbReference type="ARBA" id="ARBA00004496"/>
    </source>
</evidence>
<dbReference type="InterPro" id="IPR023148">
    <property type="entry name" value="tRNA_m1G_MeTrfase_C_sf"/>
</dbReference>
<evidence type="ECO:0000256" key="10">
    <source>
        <dbReference type="ARBA" id="ARBA00022691"/>
    </source>
</evidence>
<dbReference type="Proteomes" id="UP000063234">
    <property type="component" value="Chromosome"/>
</dbReference>
<evidence type="ECO:0000256" key="9">
    <source>
        <dbReference type="ARBA" id="ARBA00022679"/>
    </source>
</evidence>
<accession>A0A0S3QS93</accession>
<evidence type="ECO:0000256" key="4">
    <source>
        <dbReference type="ARBA" id="ARBA00011738"/>
    </source>
</evidence>
<keyword evidence="8 15" id="KW-0489">Methyltransferase</keyword>
<proteinExistence type="inferred from homology"/>
<feature type="binding site" evidence="15 16">
    <location>
        <begin position="130"/>
        <end position="135"/>
    </location>
    <ligand>
        <name>S-adenosyl-L-methionine</name>
        <dbReference type="ChEBI" id="CHEBI:59789"/>
    </ligand>
</feature>
<dbReference type="Pfam" id="PF01746">
    <property type="entry name" value="tRNA_m1G_MT"/>
    <property type="match status" value="1"/>
</dbReference>
<protein>
    <recommendedName>
        <fullName evidence="6 15">tRNA (guanine-N(1)-)-methyltransferase</fullName>
        <ecNumber evidence="5 15">2.1.1.228</ecNumber>
    </recommendedName>
    <alternativeName>
        <fullName evidence="12 15">M1G-methyltransferase</fullName>
    </alternativeName>
    <alternativeName>
        <fullName evidence="13 15">tRNA [GM37] methyltransferase</fullName>
    </alternativeName>
</protein>
<comment type="catalytic activity">
    <reaction evidence="14 15 17">
        <text>guanosine(37) in tRNA + S-adenosyl-L-methionine = N(1)-methylguanosine(37) in tRNA + S-adenosyl-L-homocysteine + H(+)</text>
        <dbReference type="Rhea" id="RHEA:36899"/>
        <dbReference type="Rhea" id="RHEA-COMP:10145"/>
        <dbReference type="Rhea" id="RHEA-COMP:10147"/>
        <dbReference type="ChEBI" id="CHEBI:15378"/>
        <dbReference type="ChEBI" id="CHEBI:57856"/>
        <dbReference type="ChEBI" id="CHEBI:59789"/>
        <dbReference type="ChEBI" id="CHEBI:73542"/>
        <dbReference type="ChEBI" id="CHEBI:74269"/>
        <dbReference type="EC" id="2.1.1.228"/>
    </reaction>
</comment>
<evidence type="ECO:0000256" key="12">
    <source>
        <dbReference type="ARBA" id="ARBA00029736"/>
    </source>
</evidence>
<comment type="function">
    <text evidence="1 15 17">Specifically methylates guanosine-37 in various tRNAs.</text>
</comment>
<dbReference type="PIRSF" id="PIRSF000386">
    <property type="entry name" value="tRNA_mtase"/>
    <property type="match status" value="1"/>
</dbReference>
<evidence type="ECO:0000256" key="11">
    <source>
        <dbReference type="ARBA" id="ARBA00022694"/>
    </source>
</evidence>
<dbReference type="AlphaFoldDB" id="A0A0S3QS93"/>
<dbReference type="FunFam" id="3.40.1280.10:FF:000001">
    <property type="entry name" value="tRNA (guanine-N(1)-)-methyltransferase"/>
    <property type="match status" value="1"/>
</dbReference>
<keyword evidence="7 15" id="KW-0963">Cytoplasm</keyword>
<feature type="domain" description="tRNA methyltransferase TRMD/TRM10-type" evidence="18">
    <location>
        <begin position="1"/>
        <end position="222"/>
    </location>
</feature>
<dbReference type="EC" id="2.1.1.228" evidence="5 15"/>
<comment type="subcellular location">
    <subcellularLocation>
        <location evidence="2 15 17">Cytoplasm</location>
    </subcellularLocation>
</comment>
<dbReference type="CDD" id="cd18080">
    <property type="entry name" value="TrmD-like"/>
    <property type="match status" value="1"/>
</dbReference>
<keyword evidence="9 15" id="KW-0808">Transferase</keyword>
<evidence type="ECO:0000256" key="5">
    <source>
        <dbReference type="ARBA" id="ARBA00012807"/>
    </source>
</evidence>
<sequence>MNFTLITIFPEIFDALKAGILGKALEKGIISITLINPRDFTHDVHRTVDDEPYGGGAGMVMKPEPLVEAIEKARKLQPETKVFILSPRGETFNQETAKKLAELPSITLLCGRYEGIDERVYHFADGAISIGDFVLSGGEFAALCIIDSLSRLIPGVLGCPGSLEDESFNEYLLEYPQYTRPHEFRGLKVPEILRSGNHALIEDWRRFQRIKETLFKRPDLLAKAPLTSKDKIKIQKLIKGEEWSQK</sequence>
<dbReference type="PANTHER" id="PTHR46417:SF1">
    <property type="entry name" value="TRNA (GUANINE-N(1)-)-METHYLTRANSFERASE"/>
    <property type="match status" value="1"/>
</dbReference>
<keyword evidence="20" id="KW-1185">Reference proteome</keyword>
<organism evidence="19 20">
    <name type="scientific">Thermosulfidibacter takaii (strain DSM 17441 / JCM 13301 / NBRC 103674 / ABI70S6)</name>
    <dbReference type="NCBI Taxonomy" id="1298851"/>
    <lineage>
        <taxon>Bacteria</taxon>
        <taxon>Pseudomonadati</taxon>
        <taxon>Thermosulfidibacterota</taxon>
        <taxon>Thermosulfidibacteria</taxon>
        <taxon>Thermosulfidibacterales</taxon>
        <taxon>Thermosulfidibacteraceae</taxon>
    </lineage>
</organism>
<dbReference type="PATRIC" id="fig|1298851.3.peg.403"/>
<dbReference type="GO" id="GO:0052906">
    <property type="term" value="F:tRNA (guanine(37)-N1)-methyltransferase activity"/>
    <property type="evidence" value="ECO:0007669"/>
    <property type="project" value="UniProtKB-UniRule"/>
</dbReference>
<dbReference type="HAMAP" id="MF_00605">
    <property type="entry name" value="TrmD"/>
    <property type="match status" value="1"/>
</dbReference>
<evidence type="ECO:0000256" key="15">
    <source>
        <dbReference type="HAMAP-Rule" id="MF_00605"/>
    </source>
</evidence>
<comment type="subunit">
    <text evidence="4 15 17">Homodimer.</text>
</comment>
<feature type="binding site" evidence="15 16">
    <location>
        <position position="111"/>
    </location>
    <ligand>
        <name>S-adenosyl-L-methionine</name>
        <dbReference type="ChEBI" id="CHEBI:59789"/>
    </ligand>
</feature>
<dbReference type="SUPFAM" id="SSF75217">
    <property type="entry name" value="alpha/beta knot"/>
    <property type="match status" value="1"/>
</dbReference>
<evidence type="ECO:0000256" key="7">
    <source>
        <dbReference type="ARBA" id="ARBA00022490"/>
    </source>
</evidence>
<dbReference type="OrthoDB" id="9807416at2"/>
<evidence type="ECO:0000259" key="18">
    <source>
        <dbReference type="Pfam" id="PF01746"/>
    </source>
</evidence>
<gene>
    <name evidence="15 19" type="primary">trmD</name>
    <name evidence="19" type="ORF">TST_0392</name>
</gene>
<keyword evidence="11 15" id="KW-0819">tRNA processing</keyword>
<comment type="similarity">
    <text evidence="3 15 17">Belongs to the RNA methyltransferase TrmD family.</text>
</comment>
<name>A0A0S3QS93_THET7</name>
<dbReference type="NCBIfam" id="NF000648">
    <property type="entry name" value="PRK00026.1"/>
    <property type="match status" value="1"/>
</dbReference>
<dbReference type="PANTHER" id="PTHR46417">
    <property type="entry name" value="TRNA (GUANINE-N(1)-)-METHYLTRANSFERASE"/>
    <property type="match status" value="1"/>
</dbReference>
<keyword evidence="10 15" id="KW-0949">S-adenosyl-L-methionine</keyword>
<dbReference type="GO" id="GO:0005829">
    <property type="term" value="C:cytosol"/>
    <property type="evidence" value="ECO:0007669"/>
    <property type="project" value="TreeGrafter"/>
</dbReference>
<evidence type="ECO:0000256" key="13">
    <source>
        <dbReference type="ARBA" id="ARBA00033392"/>
    </source>
</evidence>
<dbReference type="Gene3D" id="3.40.1280.10">
    <property type="match status" value="1"/>
</dbReference>
<evidence type="ECO:0000256" key="16">
    <source>
        <dbReference type="PIRSR" id="PIRSR000386-1"/>
    </source>
</evidence>
<dbReference type="InterPro" id="IPR016009">
    <property type="entry name" value="tRNA_MeTrfase_TRMD/TRM10"/>
</dbReference>
<dbReference type="STRING" id="1298851.TST_0392"/>
<dbReference type="InterPro" id="IPR029028">
    <property type="entry name" value="Alpha/beta_knot_MTases"/>
</dbReference>
<evidence type="ECO:0000313" key="20">
    <source>
        <dbReference type="Proteomes" id="UP000063234"/>
    </source>
</evidence>
<dbReference type="KEGG" id="ttk:TST_0392"/>
<evidence type="ECO:0000256" key="14">
    <source>
        <dbReference type="ARBA" id="ARBA00047783"/>
    </source>
</evidence>